<evidence type="ECO:0008006" key="11">
    <source>
        <dbReference type="Google" id="ProtNLM"/>
    </source>
</evidence>
<feature type="domain" description="SurA N-terminal" evidence="7">
    <location>
        <begin position="60"/>
        <end position="174"/>
    </location>
</feature>
<dbReference type="InterPro" id="IPR000297">
    <property type="entry name" value="PPIase_PpiC"/>
</dbReference>
<dbReference type="Pfam" id="PF09312">
    <property type="entry name" value="SurA_N"/>
    <property type="match status" value="1"/>
</dbReference>
<gene>
    <name evidence="9" type="ORF">COX41_02270</name>
</gene>
<dbReference type="SUPFAM" id="SSF109998">
    <property type="entry name" value="Triger factor/SurA peptide-binding domain-like"/>
    <property type="match status" value="1"/>
</dbReference>
<keyword evidence="1" id="KW-0732">Signal</keyword>
<proteinExistence type="predicted"/>
<evidence type="ECO:0000313" key="10">
    <source>
        <dbReference type="Proteomes" id="UP000231292"/>
    </source>
</evidence>
<evidence type="ECO:0000256" key="5">
    <source>
        <dbReference type="ARBA" id="ARBA00023235"/>
    </source>
</evidence>
<dbReference type="AlphaFoldDB" id="A0A2G9YK04"/>
<dbReference type="Pfam" id="PF13145">
    <property type="entry name" value="Rotamase_2"/>
    <property type="match status" value="1"/>
</dbReference>
<keyword evidence="6" id="KW-0812">Transmembrane</keyword>
<dbReference type="InterPro" id="IPR015391">
    <property type="entry name" value="SurA_N"/>
</dbReference>
<dbReference type="PANTHER" id="PTHR47637:SF1">
    <property type="entry name" value="CHAPERONE SURA"/>
    <property type="match status" value="1"/>
</dbReference>
<evidence type="ECO:0000259" key="8">
    <source>
        <dbReference type="Pfam" id="PF13145"/>
    </source>
</evidence>
<keyword evidence="2" id="KW-0574">Periplasm</keyword>
<dbReference type="Gene3D" id="3.10.50.40">
    <property type="match status" value="1"/>
</dbReference>
<name>A0A2G9YK04_9BACT</name>
<dbReference type="InterPro" id="IPR050280">
    <property type="entry name" value="OMP_Chaperone_SurA"/>
</dbReference>
<evidence type="ECO:0000313" key="9">
    <source>
        <dbReference type="EMBL" id="PIP19565.1"/>
    </source>
</evidence>
<evidence type="ECO:0000259" key="7">
    <source>
        <dbReference type="Pfam" id="PF09312"/>
    </source>
</evidence>
<comment type="caution">
    <text evidence="9">The sequence shown here is derived from an EMBL/GenBank/DDBJ whole genome shotgun (WGS) entry which is preliminary data.</text>
</comment>
<dbReference type="EMBL" id="PCRK01000047">
    <property type="protein sequence ID" value="PIP19565.1"/>
    <property type="molecule type" value="Genomic_DNA"/>
</dbReference>
<dbReference type="InterPro" id="IPR027304">
    <property type="entry name" value="Trigger_fact/SurA_dom_sf"/>
</dbReference>
<keyword evidence="5" id="KW-0413">Isomerase</keyword>
<keyword evidence="4" id="KW-0143">Chaperone</keyword>
<protein>
    <recommendedName>
        <fullName evidence="11">PpiC domain-containing protein</fullName>
    </recommendedName>
</protein>
<dbReference type="Gene3D" id="1.10.4030.10">
    <property type="entry name" value="Porin chaperone SurA, peptide-binding domain"/>
    <property type="match status" value="1"/>
</dbReference>
<dbReference type="SUPFAM" id="SSF54534">
    <property type="entry name" value="FKBP-like"/>
    <property type="match status" value="1"/>
</dbReference>
<keyword evidence="3" id="KW-0697">Rotamase</keyword>
<evidence type="ECO:0000256" key="3">
    <source>
        <dbReference type="ARBA" id="ARBA00023110"/>
    </source>
</evidence>
<keyword evidence="6" id="KW-0472">Membrane</keyword>
<accession>A0A2G9YK04</accession>
<keyword evidence="6" id="KW-1133">Transmembrane helix</keyword>
<feature type="domain" description="PpiC" evidence="8">
    <location>
        <begin position="190"/>
        <end position="303"/>
    </location>
</feature>
<dbReference type="PANTHER" id="PTHR47637">
    <property type="entry name" value="CHAPERONE SURA"/>
    <property type="match status" value="1"/>
</dbReference>
<feature type="transmembrane region" description="Helical" evidence="6">
    <location>
        <begin position="12"/>
        <end position="37"/>
    </location>
</feature>
<sequence length="338" mass="38747">MPGAIRLKNKGYFVKPIINLKFFILLFCFFLPISYLLTVCLPAGPANGGAGWLIAAYAEDKIVAIVNSDVITRKDLIDSLNFMRLQLSREYKGKDLEEKIGTVKMDILERLIEDRLILQEAKKNKITIDEARIKSRINEIKKDYPTDTQFQAELMKQGLTQGDIEKKIREQFLMFGIVEQKVRGKITILPDEVTEFYEKNKKDLNSGEVRELEAISLETDDLAKSVAYNLKLGAKLEDLASRYPLIVNKLEIRSGEELKKDIEEAVSKLGINEISKPVRIDDKYYIFRIVSITPGKDLSLSEVGGKIRDLLFEKKMQESMVKWLDELKKNSYIKITQD</sequence>
<evidence type="ECO:0000256" key="4">
    <source>
        <dbReference type="ARBA" id="ARBA00023186"/>
    </source>
</evidence>
<organism evidence="9 10">
    <name type="scientific">Candidatus Sherwoodlollariibacterium unditelluris</name>
    <dbReference type="NCBI Taxonomy" id="1974757"/>
    <lineage>
        <taxon>Bacteria</taxon>
        <taxon>Pseudomonadati</taxon>
        <taxon>Candidatus Omnitrophota</taxon>
        <taxon>Candidatus Sherwoodlollariibacterium</taxon>
    </lineage>
</organism>
<evidence type="ECO:0000256" key="6">
    <source>
        <dbReference type="SAM" id="Phobius"/>
    </source>
</evidence>
<evidence type="ECO:0000256" key="2">
    <source>
        <dbReference type="ARBA" id="ARBA00022764"/>
    </source>
</evidence>
<dbReference type="GO" id="GO:0003755">
    <property type="term" value="F:peptidyl-prolyl cis-trans isomerase activity"/>
    <property type="evidence" value="ECO:0007669"/>
    <property type="project" value="UniProtKB-KW"/>
</dbReference>
<dbReference type="InterPro" id="IPR046357">
    <property type="entry name" value="PPIase_dom_sf"/>
</dbReference>
<dbReference type="Proteomes" id="UP000231292">
    <property type="component" value="Unassembled WGS sequence"/>
</dbReference>
<evidence type="ECO:0000256" key="1">
    <source>
        <dbReference type="ARBA" id="ARBA00022729"/>
    </source>
</evidence>
<reference evidence="9 10" key="1">
    <citation type="submission" date="2017-09" db="EMBL/GenBank/DDBJ databases">
        <title>Depth-based differentiation of microbial function through sediment-hosted aquifers and enrichment of novel symbionts in the deep terrestrial subsurface.</title>
        <authorList>
            <person name="Probst A.J."/>
            <person name="Ladd B."/>
            <person name="Jarett J.K."/>
            <person name="Geller-Mcgrath D.E."/>
            <person name="Sieber C.M."/>
            <person name="Emerson J.B."/>
            <person name="Anantharaman K."/>
            <person name="Thomas B.C."/>
            <person name="Malmstrom R."/>
            <person name="Stieglmeier M."/>
            <person name="Klingl A."/>
            <person name="Woyke T."/>
            <person name="Ryan C.M."/>
            <person name="Banfield J.F."/>
        </authorList>
    </citation>
    <scope>NUCLEOTIDE SEQUENCE [LARGE SCALE GENOMIC DNA]</scope>
    <source>
        <strain evidence="9">CG23_combo_of_CG06-09_8_20_14_all_41_10</strain>
    </source>
</reference>